<keyword evidence="2" id="KW-0238">DNA-binding</keyword>
<gene>
    <name evidence="6" type="ORF">NAT47_09015</name>
</gene>
<dbReference type="Gene3D" id="1.10.10.10">
    <property type="entry name" value="Winged helix-like DNA-binding domain superfamily/Winged helix DNA-binding domain"/>
    <property type="match status" value="1"/>
</dbReference>
<dbReference type="InterPro" id="IPR011006">
    <property type="entry name" value="CheY-like_superfamily"/>
</dbReference>
<name>A0ABT0THX1_9FLAO</name>
<dbReference type="RefSeq" id="WP_250582070.1">
    <property type="nucleotide sequence ID" value="NZ_JAMLJN010000006.1"/>
</dbReference>
<comment type="caution">
    <text evidence="6">The sequence shown here is derived from an EMBL/GenBank/DDBJ whole genome shotgun (WGS) entry which is preliminary data.</text>
</comment>
<dbReference type="SUPFAM" id="SSF46894">
    <property type="entry name" value="C-terminal effector domain of the bipartite response regulators"/>
    <property type="match status" value="1"/>
</dbReference>
<dbReference type="InterPro" id="IPR001789">
    <property type="entry name" value="Sig_transdc_resp-reg_receiver"/>
</dbReference>
<dbReference type="Proteomes" id="UP001203342">
    <property type="component" value="Unassembled WGS sequence"/>
</dbReference>
<evidence type="ECO:0000259" key="4">
    <source>
        <dbReference type="PROSITE" id="PS50043"/>
    </source>
</evidence>
<dbReference type="PROSITE" id="PS50043">
    <property type="entry name" value="HTH_LUXR_2"/>
    <property type="match status" value="1"/>
</dbReference>
<dbReference type="SMART" id="SM00421">
    <property type="entry name" value="HTH_LUXR"/>
    <property type="match status" value="1"/>
</dbReference>
<evidence type="ECO:0000256" key="2">
    <source>
        <dbReference type="ARBA" id="ARBA00023125"/>
    </source>
</evidence>
<dbReference type="InterPro" id="IPR058245">
    <property type="entry name" value="NreC/VraR/RcsB-like_REC"/>
</dbReference>
<dbReference type="SUPFAM" id="SSF52172">
    <property type="entry name" value="CheY-like"/>
    <property type="match status" value="1"/>
</dbReference>
<dbReference type="EMBL" id="JAMLJN010000006">
    <property type="protein sequence ID" value="MCL9770558.1"/>
    <property type="molecule type" value="Genomic_DNA"/>
</dbReference>
<feature type="domain" description="HTH luxR-type" evidence="4">
    <location>
        <begin position="148"/>
        <end position="213"/>
    </location>
</feature>
<proteinExistence type="predicted"/>
<feature type="modified residue" description="4-aspartylphosphate" evidence="3">
    <location>
        <position position="54"/>
    </location>
</feature>
<sequence>MFKIALVDDHELFRKSLIFVLEQIETIEVVFDTNDGTLLLQYLQNNTVDLVLLDIQMPLMDGFTLCKKIKQLNTDIKILTVSQLTTKESIHQIFESGANGFFSKNSSTDSFKEAVLSMIEKDYYFDISLSDVVKEAMLWKATQNNDDQQINKDLLSPREKEIIFWSAKGLTCQQIADQLFISKRTVETHRKTIMDKTSCLNFIEVVVYGLKERIITLDDL</sequence>
<keyword evidence="7" id="KW-1185">Reference proteome</keyword>
<dbReference type="Gene3D" id="3.40.50.2300">
    <property type="match status" value="1"/>
</dbReference>
<feature type="domain" description="Response regulatory" evidence="5">
    <location>
        <begin position="3"/>
        <end position="119"/>
    </location>
</feature>
<protein>
    <submittedName>
        <fullName evidence="6">Response regulator transcription factor</fullName>
    </submittedName>
</protein>
<keyword evidence="1 3" id="KW-0597">Phosphoprotein</keyword>
<dbReference type="InterPro" id="IPR036388">
    <property type="entry name" value="WH-like_DNA-bd_sf"/>
</dbReference>
<dbReference type="CDD" id="cd06170">
    <property type="entry name" value="LuxR_C_like"/>
    <property type="match status" value="1"/>
</dbReference>
<accession>A0ABT0THX1</accession>
<dbReference type="InterPro" id="IPR039420">
    <property type="entry name" value="WalR-like"/>
</dbReference>
<evidence type="ECO:0000259" key="5">
    <source>
        <dbReference type="PROSITE" id="PS50110"/>
    </source>
</evidence>
<evidence type="ECO:0000313" key="7">
    <source>
        <dbReference type="Proteomes" id="UP001203342"/>
    </source>
</evidence>
<dbReference type="PRINTS" id="PR00038">
    <property type="entry name" value="HTHLUXR"/>
</dbReference>
<dbReference type="Pfam" id="PF00196">
    <property type="entry name" value="GerE"/>
    <property type="match status" value="1"/>
</dbReference>
<reference evidence="6 7" key="1">
    <citation type="submission" date="2022-05" db="EMBL/GenBank/DDBJ databases">
        <title>Flavobacterium sp., isolated from activated sludge.</title>
        <authorList>
            <person name="Ran Q."/>
        </authorList>
    </citation>
    <scope>NUCLEOTIDE SEQUENCE [LARGE SCALE GENOMIC DNA]</scope>
    <source>
        <strain evidence="6 7">HXWNR69</strain>
    </source>
</reference>
<dbReference type="PANTHER" id="PTHR43214">
    <property type="entry name" value="TWO-COMPONENT RESPONSE REGULATOR"/>
    <property type="match status" value="1"/>
</dbReference>
<dbReference type="InterPro" id="IPR000792">
    <property type="entry name" value="Tscrpt_reg_LuxR_C"/>
</dbReference>
<dbReference type="SMART" id="SM00448">
    <property type="entry name" value="REC"/>
    <property type="match status" value="1"/>
</dbReference>
<dbReference type="Pfam" id="PF00072">
    <property type="entry name" value="Response_reg"/>
    <property type="match status" value="1"/>
</dbReference>
<organism evidence="6 7">
    <name type="scientific">Flavobacterium fragile</name>
    <dbReference type="NCBI Taxonomy" id="2949085"/>
    <lineage>
        <taxon>Bacteria</taxon>
        <taxon>Pseudomonadati</taxon>
        <taxon>Bacteroidota</taxon>
        <taxon>Flavobacteriia</taxon>
        <taxon>Flavobacteriales</taxon>
        <taxon>Flavobacteriaceae</taxon>
        <taxon>Flavobacterium</taxon>
    </lineage>
</organism>
<evidence type="ECO:0000256" key="1">
    <source>
        <dbReference type="ARBA" id="ARBA00022553"/>
    </source>
</evidence>
<dbReference type="PANTHER" id="PTHR43214:SF43">
    <property type="entry name" value="TWO-COMPONENT RESPONSE REGULATOR"/>
    <property type="match status" value="1"/>
</dbReference>
<dbReference type="CDD" id="cd17535">
    <property type="entry name" value="REC_NarL-like"/>
    <property type="match status" value="1"/>
</dbReference>
<dbReference type="InterPro" id="IPR016032">
    <property type="entry name" value="Sig_transdc_resp-reg_C-effctor"/>
</dbReference>
<evidence type="ECO:0000256" key="3">
    <source>
        <dbReference type="PROSITE-ProRule" id="PRU00169"/>
    </source>
</evidence>
<dbReference type="PROSITE" id="PS50110">
    <property type="entry name" value="RESPONSE_REGULATORY"/>
    <property type="match status" value="1"/>
</dbReference>
<evidence type="ECO:0000313" key="6">
    <source>
        <dbReference type="EMBL" id="MCL9770558.1"/>
    </source>
</evidence>